<dbReference type="InterPro" id="IPR032675">
    <property type="entry name" value="LRR_dom_sf"/>
</dbReference>
<dbReference type="EMBL" id="JALJOT010000002">
    <property type="protein sequence ID" value="KAK9917615.1"/>
    <property type="molecule type" value="Genomic_DNA"/>
</dbReference>
<evidence type="ECO:0000256" key="1">
    <source>
        <dbReference type="ARBA" id="ARBA00004430"/>
    </source>
</evidence>
<comment type="caution">
    <text evidence="2">The sequence shown here is derived from an EMBL/GenBank/DDBJ whole genome shotgun (WGS) entry which is preliminary data.</text>
</comment>
<dbReference type="SUPFAM" id="SSF81383">
    <property type="entry name" value="F-box domain"/>
    <property type="match status" value="1"/>
</dbReference>
<name>A0ABR2Z0V8_9CHLO</name>
<sequence>MNFAKFLPEDITVIIFDSLSFDDRAKGCFVNRTWNRLNRHQVLGPTLELHPKQVVNRSFLDWARGRLQYVQELQILPFKGSSTDIVTQRCLSSSLSEVTCVNVRSYGLVCAPSCLPPSLQILSLSTKSRGRRVGPSLMLPSAGQLPNLKDLKLEATCFICQDGGTSMTAFLRSLAQLRRVRLRSNAQAVNYGNMLKELSHVPVSRWEPL</sequence>
<comment type="subcellular location">
    <subcellularLocation>
        <location evidence="1">Cytoplasm</location>
        <location evidence="1">Cytoskeleton</location>
        <location evidence="1">Cilium axoneme</location>
    </subcellularLocation>
</comment>
<dbReference type="Proteomes" id="UP001491310">
    <property type="component" value="Unassembled WGS sequence"/>
</dbReference>
<evidence type="ECO:0000313" key="3">
    <source>
        <dbReference type="Proteomes" id="UP001491310"/>
    </source>
</evidence>
<keyword evidence="3" id="KW-1185">Reference proteome</keyword>
<proteinExistence type="predicted"/>
<dbReference type="SUPFAM" id="SSF52047">
    <property type="entry name" value="RNI-like"/>
    <property type="match status" value="1"/>
</dbReference>
<organism evidence="2 3">
    <name type="scientific">Coccomyxa subellipsoidea</name>
    <dbReference type="NCBI Taxonomy" id="248742"/>
    <lineage>
        <taxon>Eukaryota</taxon>
        <taxon>Viridiplantae</taxon>
        <taxon>Chlorophyta</taxon>
        <taxon>core chlorophytes</taxon>
        <taxon>Trebouxiophyceae</taxon>
        <taxon>Trebouxiophyceae incertae sedis</taxon>
        <taxon>Coccomyxaceae</taxon>
        <taxon>Coccomyxa</taxon>
    </lineage>
</organism>
<dbReference type="Gene3D" id="3.80.10.10">
    <property type="entry name" value="Ribonuclease Inhibitor"/>
    <property type="match status" value="1"/>
</dbReference>
<protein>
    <recommendedName>
        <fullName evidence="4">F-box domain-containing protein</fullName>
    </recommendedName>
</protein>
<evidence type="ECO:0008006" key="4">
    <source>
        <dbReference type="Google" id="ProtNLM"/>
    </source>
</evidence>
<gene>
    <name evidence="2" type="ORF">WJX75_006509</name>
</gene>
<dbReference type="InterPro" id="IPR036047">
    <property type="entry name" value="F-box-like_dom_sf"/>
</dbReference>
<evidence type="ECO:0000313" key="2">
    <source>
        <dbReference type="EMBL" id="KAK9917615.1"/>
    </source>
</evidence>
<reference evidence="2 3" key="1">
    <citation type="journal article" date="2024" name="Nat. Commun.">
        <title>Phylogenomics reveals the evolutionary origins of lichenization in chlorophyte algae.</title>
        <authorList>
            <person name="Puginier C."/>
            <person name="Libourel C."/>
            <person name="Otte J."/>
            <person name="Skaloud P."/>
            <person name="Haon M."/>
            <person name="Grisel S."/>
            <person name="Petersen M."/>
            <person name="Berrin J.G."/>
            <person name="Delaux P.M."/>
            <person name="Dal Grande F."/>
            <person name="Keller J."/>
        </authorList>
    </citation>
    <scope>NUCLEOTIDE SEQUENCE [LARGE SCALE GENOMIC DNA]</scope>
    <source>
        <strain evidence="2 3">SAG 216-7</strain>
    </source>
</reference>
<accession>A0ABR2Z0V8</accession>